<dbReference type="AlphaFoldDB" id="A0A290ZFJ2"/>
<keyword evidence="2" id="KW-0560">Oxidoreductase</keyword>
<dbReference type="PRINTS" id="PR00081">
    <property type="entry name" value="GDHRDH"/>
</dbReference>
<dbReference type="PRINTS" id="PR00080">
    <property type="entry name" value="SDRFAMILY"/>
</dbReference>
<evidence type="ECO:0000313" key="4">
    <source>
        <dbReference type="EMBL" id="ATE57755.1"/>
    </source>
</evidence>
<keyword evidence="5" id="KW-1185">Reference proteome</keyword>
<accession>A0A290ZFJ2</accession>
<evidence type="ECO:0000313" key="5">
    <source>
        <dbReference type="Proteomes" id="UP000218505"/>
    </source>
</evidence>
<comment type="similarity">
    <text evidence="1 3">Belongs to the short-chain dehydrogenases/reductases (SDR) family.</text>
</comment>
<dbReference type="Proteomes" id="UP000218505">
    <property type="component" value="Chromosome"/>
</dbReference>
<reference evidence="4" key="1">
    <citation type="submission" date="2017-09" db="EMBL/GenBank/DDBJ databases">
        <title>Complete Genome Sequence of ansamitocin-producing Bacterium Actinosynnema pretiosum X47.</title>
        <authorList>
            <person name="Cao G."/>
            <person name="Zong G."/>
            <person name="Zhong C."/>
            <person name="Fu J."/>
        </authorList>
    </citation>
    <scope>NUCLEOTIDE SEQUENCE [LARGE SCALE GENOMIC DNA]</scope>
    <source>
        <strain evidence="4">X47</strain>
    </source>
</reference>
<sequence length="259" mass="27299">MSAPTALVTGASAGIGAAFARRLAAEGHDLVLVARTAERLEALAQELRARHGVEVTAFPADLSTAEGRLAVEELLAGSEVDLLVNNAGFTNSAEFFQAEADQLEAQLDVNVTSVLRLTRAALPGMVARRSGAVVNVSSVAGFLPGRGSSYSADKAWVTTFSEGMAQSTEGTGVRVMALCPGFTRTEFHERAGIDMTKTPDLLYLDADRVVHEALADLRAGKQVSIPSPQYKAIITGARLLPRAVLRKIASRVLGGRGRT</sequence>
<name>A0A290ZFJ2_9PSEU</name>
<dbReference type="Pfam" id="PF00106">
    <property type="entry name" value="adh_short"/>
    <property type="match status" value="1"/>
</dbReference>
<dbReference type="InterPro" id="IPR036291">
    <property type="entry name" value="NAD(P)-bd_dom_sf"/>
</dbReference>
<dbReference type="PANTHER" id="PTHR44196:SF2">
    <property type="entry name" value="SHORT-CHAIN DEHYDROGENASE-RELATED"/>
    <property type="match status" value="1"/>
</dbReference>
<evidence type="ECO:0000256" key="2">
    <source>
        <dbReference type="ARBA" id="ARBA00023002"/>
    </source>
</evidence>
<dbReference type="PANTHER" id="PTHR44196">
    <property type="entry name" value="DEHYDROGENASE/REDUCTASE SDR FAMILY MEMBER 7B"/>
    <property type="match status" value="1"/>
</dbReference>
<dbReference type="PIRSF" id="PIRSF000126">
    <property type="entry name" value="11-beta-HSD1"/>
    <property type="match status" value="1"/>
</dbReference>
<dbReference type="KEGG" id="apre:CNX65_34300"/>
<dbReference type="RefSeq" id="WP_096497403.1">
    <property type="nucleotide sequence ID" value="NZ_CP023445.1"/>
</dbReference>
<proteinExistence type="inferred from homology"/>
<dbReference type="GO" id="GO:0016020">
    <property type="term" value="C:membrane"/>
    <property type="evidence" value="ECO:0007669"/>
    <property type="project" value="TreeGrafter"/>
</dbReference>
<dbReference type="InterPro" id="IPR002347">
    <property type="entry name" value="SDR_fam"/>
</dbReference>
<evidence type="ECO:0000256" key="1">
    <source>
        <dbReference type="ARBA" id="ARBA00006484"/>
    </source>
</evidence>
<dbReference type="GO" id="GO:0016491">
    <property type="term" value="F:oxidoreductase activity"/>
    <property type="evidence" value="ECO:0007669"/>
    <property type="project" value="UniProtKB-KW"/>
</dbReference>
<dbReference type="EMBL" id="CP023445">
    <property type="protein sequence ID" value="ATE57755.1"/>
    <property type="molecule type" value="Genomic_DNA"/>
</dbReference>
<protein>
    <submittedName>
        <fullName evidence="4">Short-chain dehydrogenase</fullName>
    </submittedName>
</protein>
<evidence type="ECO:0000256" key="3">
    <source>
        <dbReference type="RuleBase" id="RU000363"/>
    </source>
</evidence>
<dbReference type="SUPFAM" id="SSF51735">
    <property type="entry name" value="NAD(P)-binding Rossmann-fold domains"/>
    <property type="match status" value="1"/>
</dbReference>
<dbReference type="Gene3D" id="3.40.50.720">
    <property type="entry name" value="NAD(P)-binding Rossmann-like Domain"/>
    <property type="match status" value="1"/>
</dbReference>
<gene>
    <name evidence="4" type="ORF">CNX65_34300</name>
</gene>
<organism evidence="4 5">
    <name type="scientific">Actinosynnema pretiosum</name>
    <dbReference type="NCBI Taxonomy" id="42197"/>
    <lineage>
        <taxon>Bacteria</taxon>
        <taxon>Bacillati</taxon>
        <taxon>Actinomycetota</taxon>
        <taxon>Actinomycetes</taxon>
        <taxon>Pseudonocardiales</taxon>
        <taxon>Pseudonocardiaceae</taxon>
        <taxon>Actinosynnema</taxon>
    </lineage>
</organism>